<dbReference type="Gene3D" id="2.30.42.10">
    <property type="match status" value="1"/>
</dbReference>
<dbReference type="Gene3D" id="3.30.230.10">
    <property type="match status" value="1"/>
</dbReference>
<dbReference type="KEGG" id="pchi:PC41400_21935"/>
<dbReference type="EC" id="3.4.21.53" evidence="1"/>
<evidence type="ECO:0000313" key="8">
    <source>
        <dbReference type="Proteomes" id="UP000288943"/>
    </source>
</evidence>
<keyword evidence="3" id="KW-1133">Transmembrane helix</keyword>
<dbReference type="GO" id="GO:0004176">
    <property type="term" value="F:ATP-dependent peptidase activity"/>
    <property type="evidence" value="ECO:0007669"/>
    <property type="project" value="UniProtKB-UniRule"/>
</dbReference>
<feature type="domain" description="Lon proteolytic" evidence="5">
    <location>
        <begin position="279"/>
        <end position="391"/>
    </location>
</feature>
<dbReference type="GeneID" id="95377455"/>
<dbReference type="GO" id="GO:0005524">
    <property type="term" value="F:ATP binding"/>
    <property type="evidence" value="ECO:0007669"/>
    <property type="project" value="InterPro"/>
</dbReference>
<dbReference type="SUPFAM" id="SSF54211">
    <property type="entry name" value="Ribosomal protein S5 domain 2-like"/>
    <property type="match status" value="1"/>
</dbReference>
<dbReference type="SUPFAM" id="SSF50156">
    <property type="entry name" value="PDZ domain-like"/>
    <property type="match status" value="1"/>
</dbReference>
<keyword evidence="1" id="KW-0720">Serine protease</keyword>
<dbReference type="SMART" id="SM00228">
    <property type="entry name" value="PDZ"/>
    <property type="match status" value="1"/>
</dbReference>
<proteinExistence type="inferred from homology"/>
<feature type="transmembrane region" description="Helical" evidence="3">
    <location>
        <begin position="50"/>
        <end position="75"/>
    </location>
</feature>
<feature type="active site" evidence="1">
    <location>
        <position position="331"/>
    </location>
</feature>
<keyword evidence="3" id="KW-0812">Transmembrane</keyword>
<evidence type="ECO:0000259" key="4">
    <source>
        <dbReference type="PROSITE" id="PS50106"/>
    </source>
</evidence>
<dbReference type="InterPro" id="IPR014721">
    <property type="entry name" value="Ribsml_uS5_D2-typ_fold_subgr"/>
</dbReference>
<feature type="region of interest" description="Disordered" evidence="2">
    <location>
        <begin position="1"/>
        <end position="39"/>
    </location>
</feature>
<reference evidence="6 9" key="2">
    <citation type="submission" date="2022-05" db="EMBL/GenBank/DDBJ databases">
        <title>Genome Sequencing of Bee-Associated Microbes.</title>
        <authorList>
            <person name="Dunlap C."/>
        </authorList>
    </citation>
    <scope>NUCLEOTIDE SEQUENCE [LARGE SCALE GENOMIC DNA]</scope>
    <source>
        <strain evidence="6 9">NRRL B-23120</strain>
    </source>
</reference>
<evidence type="ECO:0000313" key="7">
    <source>
        <dbReference type="EMBL" id="QAV20183.1"/>
    </source>
</evidence>
<keyword evidence="1" id="KW-0645">Protease</keyword>
<dbReference type="GO" id="GO:0004252">
    <property type="term" value="F:serine-type endopeptidase activity"/>
    <property type="evidence" value="ECO:0007669"/>
    <property type="project" value="UniProtKB-UniRule"/>
</dbReference>
<dbReference type="EMBL" id="JAMDMJ010000025">
    <property type="protein sequence ID" value="MCY9597799.1"/>
    <property type="molecule type" value="Genomic_DNA"/>
</dbReference>
<accession>A0A410X0U0</accession>
<dbReference type="InterPro" id="IPR008269">
    <property type="entry name" value="Lon_proteolytic"/>
</dbReference>
<dbReference type="Pfam" id="PF13180">
    <property type="entry name" value="PDZ_2"/>
    <property type="match status" value="1"/>
</dbReference>
<sequence>MNDKNHENQRYNEEREQEESEREVGFENGDDARERPVIRRAHPQRGSRRFFTSLLVGFLCFVILFYVPLPFFIYMPGTAEAVHPMVSVPKSNNTDEKGSLMLVTVRVANANVVTYLWSLANKYDELQLKKDVLRGMSEKDYSQQQQFVMLTSQSDAIQTAYKKAGVPFHIKGEGVMVTGLSPGLPAEKVMQAGDKVTKADEKDIKTSQDLFAFLENKKEGDTVTLTFIRGDKEMTAPLTLAKLPPDKDTGKSRVGIGITMAEMQSVQADDPSKQVTIKAGEIGGPSAGLMFSLEIYNQLLPEDITKGHKIAGTGTIDTEGKVGVIGGIKHKVIAADREGAEIFFAPQDLKTDKGTIYNYTDALARAKEIGTKMKIVPVETMDDALKYLAELPPK</sequence>
<dbReference type="InterPro" id="IPR027065">
    <property type="entry name" value="Lon_Prtase"/>
</dbReference>
<feature type="compositionally biased region" description="Basic and acidic residues" evidence="2">
    <location>
        <begin position="22"/>
        <end position="37"/>
    </location>
</feature>
<evidence type="ECO:0000313" key="6">
    <source>
        <dbReference type="EMBL" id="MCY9597799.1"/>
    </source>
</evidence>
<comment type="catalytic activity">
    <reaction evidence="1">
        <text>Hydrolysis of proteins in presence of ATP.</text>
        <dbReference type="EC" id="3.4.21.53"/>
    </reaction>
</comment>
<reference evidence="7 8" key="1">
    <citation type="submission" date="2018-01" db="EMBL/GenBank/DDBJ databases">
        <title>The whole genome sequencing and assembly of Paenibacillus chitinolyticus KCCM 41400 strain.</title>
        <authorList>
            <person name="Kim J.-Y."/>
            <person name="Park M.-K."/>
            <person name="Lee Y.-J."/>
            <person name="Yi H."/>
            <person name="Bahn Y.-S."/>
            <person name="Kim J.F."/>
            <person name="Lee D.-W."/>
        </authorList>
    </citation>
    <scope>NUCLEOTIDE SEQUENCE [LARGE SCALE GENOMIC DNA]</scope>
    <source>
        <strain evidence="7 8">KCCM 41400</strain>
    </source>
</reference>
<evidence type="ECO:0000313" key="9">
    <source>
        <dbReference type="Proteomes" id="UP001527202"/>
    </source>
</evidence>
<keyword evidence="9" id="KW-1185">Reference proteome</keyword>
<evidence type="ECO:0000256" key="1">
    <source>
        <dbReference type="PROSITE-ProRule" id="PRU01122"/>
    </source>
</evidence>
<feature type="compositionally biased region" description="Basic and acidic residues" evidence="2">
    <location>
        <begin position="1"/>
        <end position="14"/>
    </location>
</feature>
<comment type="similarity">
    <text evidence="1">Belongs to the peptidase S16 family.</text>
</comment>
<dbReference type="PROSITE" id="PS51786">
    <property type="entry name" value="LON_PROTEOLYTIC"/>
    <property type="match status" value="1"/>
</dbReference>
<organism evidence="7 8">
    <name type="scientific">Paenibacillus chitinolyticus</name>
    <dbReference type="NCBI Taxonomy" id="79263"/>
    <lineage>
        <taxon>Bacteria</taxon>
        <taxon>Bacillati</taxon>
        <taxon>Bacillota</taxon>
        <taxon>Bacilli</taxon>
        <taxon>Bacillales</taxon>
        <taxon>Paenibacillaceae</taxon>
        <taxon>Paenibacillus</taxon>
    </lineage>
</organism>
<dbReference type="GO" id="GO:0006508">
    <property type="term" value="P:proteolysis"/>
    <property type="evidence" value="ECO:0007669"/>
    <property type="project" value="UniProtKB-KW"/>
</dbReference>
<evidence type="ECO:0000256" key="3">
    <source>
        <dbReference type="SAM" id="Phobius"/>
    </source>
</evidence>
<keyword evidence="3" id="KW-0472">Membrane</keyword>
<dbReference type="Proteomes" id="UP000288943">
    <property type="component" value="Chromosome"/>
</dbReference>
<dbReference type="AlphaFoldDB" id="A0A410X0U0"/>
<gene>
    <name evidence="6" type="ORF">M5X16_18700</name>
    <name evidence="7" type="ORF">PC41400_21935</name>
</gene>
<dbReference type="GO" id="GO:0030163">
    <property type="term" value="P:protein catabolic process"/>
    <property type="evidence" value="ECO:0007669"/>
    <property type="project" value="InterPro"/>
</dbReference>
<feature type="active site" evidence="1">
    <location>
        <position position="286"/>
    </location>
</feature>
<dbReference type="EMBL" id="CP026520">
    <property type="protein sequence ID" value="QAV20183.1"/>
    <property type="molecule type" value="Genomic_DNA"/>
</dbReference>
<evidence type="ECO:0000256" key="2">
    <source>
        <dbReference type="SAM" id="MobiDB-lite"/>
    </source>
</evidence>
<dbReference type="InterPro" id="IPR036034">
    <property type="entry name" value="PDZ_sf"/>
</dbReference>
<feature type="domain" description="PDZ" evidence="4">
    <location>
        <begin position="156"/>
        <end position="231"/>
    </location>
</feature>
<dbReference type="NCBIfam" id="NF041438">
    <property type="entry name" value="SepM_fam_S16"/>
    <property type="match status" value="1"/>
</dbReference>
<protein>
    <recommendedName>
        <fullName evidence="1">endopeptidase La</fullName>
        <ecNumber evidence="1">3.4.21.53</ecNumber>
    </recommendedName>
</protein>
<dbReference type="PROSITE" id="PS50106">
    <property type="entry name" value="PDZ"/>
    <property type="match status" value="1"/>
</dbReference>
<keyword evidence="1" id="KW-0378">Hydrolase</keyword>
<dbReference type="Proteomes" id="UP001527202">
    <property type="component" value="Unassembled WGS sequence"/>
</dbReference>
<dbReference type="InterPro" id="IPR020568">
    <property type="entry name" value="Ribosomal_Su5_D2-typ_SF"/>
</dbReference>
<evidence type="ECO:0000259" key="5">
    <source>
        <dbReference type="PROSITE" id="PS51786"/>
    </source>
</evidence>
<dbReference type="InterPro" id="IPR001478">
    <property type="entry name" value="PDZ"/>
</dbReference>
<name>A0A410X0U0_9BACL</name>
<dbReference type="OrthoDB" id="2356897at2"/>
<dbReference type="Pfam" id="PF05362">
    <property type="entry name" value="Lon_C"/>
    <property type="match status" value="1"/>
</dbReference>
<dbReference type="PANTHER" id="PTHR10046">
    <property type="entry name" value="ATP DEPENDENT LON PROTEASE FAMILY MEMBER"/>
    <property type="match status" value="1"/>
</dbReference>
<dbReference type="RefSeq" id="WP_042232787.1">
    <property type="nucleotide sequence ID" value="NZ_CP026520.1"/>
</dbReference>